<evidence type="ECO:0000313" key="2">
    <source>
        <dbReference type="Proteomes" id="UP000179807"/>
    </source>
</evidence>
<gene>
    <name evidence="1" type="ORF">TRFO_10238</name>
</gene>
<keyword evidence="2" id="KW-1185">Reference proteome</keyword>
<dbReference type="VEuPathDB" id="TrichDB:TRFO_10238"/>
<reference evidence="1" key="1">
    <citation type="submission" date="2016-10" db="EMBL/GenBank/DDBJ databases">
        <authorList>
            <person name="Benchimol M."/>
            <person name="Almeida L.G."/>
            <person name="Vasconcelos A.T."/>
            <person name="Perreira-Neves A."/>
            <person name="Rosa I.A."/>
            <person name="Tasca T."/>
            <person name="Bogo M.R."/>
            <person name="de Souza W."/>
        </authorList>
    </citation>
    <scope>NUCLEOTIDE SEQUENCE [LARGE SCALE GENOMIC DNA]</scope>
    <source>
        <strain evidence="1">K</strain>
    </source>
</reference>
<dbReference type="Proteomes" id="UP000179807">
    <property type="component" value="Unassembled WGS sequence"/>
</dbReference>
<dbReference type="OrthoDB" id="10650619at2759"/>
<dbReference type="SUPFAM" id="SSF48371">
    <property type="entry name" value="ARM repeat"/>
    <property type="match status" value="1"/>
</dbReference>
<dbReference type="RefSeq" id="XP_068349189.1">
    <property type="nucleotide sequence ID" value="XM_068495325.1"/>
</dbReference>
<dbReference type="GeneID" id="94830029"/>
<evidence type="ECO:0000313" key="1">
    <source>
        <dbReference type="EMBL" id="OHS96052.1"/>
    </source>
</evidence>
<protein>
    <submittedName>
        <fullName evidence="1">Uncharacterized protein</fullName>
    </submittedName>
</protein>
<dbReference type="InterPro" id="IPR011989">
    <property type="entry name" value="ARM-like"/>
</dbReference>
<proteinExistence type="predicted"/>
<accession>A0A1J4JFQ2</accession>
<dbReference type="InterPro" id="IPR016024">
    <property type="entry name" value="ARM-type_fold"/>
</dbReference>
<sequence>MVIYLTIEYVYGRVNFLNNLQKAEMQFENLKNEKDDSFQPLNLIPPDVKKLFQTEEEKEKFISYIFTDDINLQKLSVQYFSYYMKYNDIILPFDYLNRVLYLFSEITQTSNEEFLHLLIVLFRRCSGFESPMQDYLIKQNIQNLILPFFPHKNVLVILGNLSINSLTFRRNLLNHDIIDNILPLVNLDNSDFDEAVTLLNSLVFYLPDFDFSDFVDSFIAAFCYLHSLYDDALIEKCEVIIKAFGDYVYSDKRFLDNFLQNEQLDIFISKDLNSNTVYENILDICISIVDVHYDVGTNYLVSKGILDWLGSQLLSDSLAVLRNCYQLLFEMLKNVQELADEYIKSIFLIQAIDRIRNPITYKLKIEIYKFICLTFSSASTSQVEDMLNEHVFDVIASNVRLFDDNQENWSLILNAILKLQPMMYHPSVKQALQKLEYNDEFYEWFQEDLREFADEKLSDEIDMVCDLLLQNESDDPDIDSN</sequence>
<name>A0A1J4JFQ2_9EUKA</name>
<comment type="caution">
    <text evidence="1">The sequence shown here is derived from an EMBL/GenBank/DDBJ whole genome shotgun (WGS) entry which is preliminary data.</text>
</comment>
<dbReference type="Gene3D" id="1.25.10.10">
    <property type="entry name" value="Leucine-rich Repeat Variant"/>
    <property type="match status" value="1"/>
</dbReference>
<dbReference type="EMBL" id="MLAK01001204">
    <property type="protein sequence ID" value="OHS96052.1"/>
    <property type="molecule type" value="Genomic_DNA"/>
</dbReference>
<organism evidence="1 2">
    <name type="scientific">Tritrichomonas foetus</name>
    <dbReference type="NCBI Taxonomy" id="1144522"/>
    <lineage>
        <taxon>Eukaryota</taxon>
        <taxon>Metamonada</taxon>
        <taxon>Parabasalia</taxon>
        <taxon>Tritrichomonadida</taxon>
        <taxon>Tritrichomonadidae</taxon>
        <taxon>Tritrichomonas</taxon>
    </lineage>
</organism>
<dbReference type="AlphaFoldDB" id="A0A1J4JFQ2"/>